<evidence type="ECO:0000256" key="8">
    <source>
        <dbReference type="SAM" id="Coils"/>
    </source>
</evidence>
<sequence length="465" mass="51987">MTVSKKHKWLMAVPGALILSATVAHAEPVDLKTAVQAAVDSHPEISQAIQNKEAIEFERDQAQGLFLPRISVEGSAGVRRLENRTRRALNLEDESLYPLEASVFGEQLLFDSGSRSAELKRQAARTDGAALRVEERSEFIALNVTRQYLDYMLQQRIVAAAEDNVTFHQLLTNDLSEGVKSGSISIADQQQAEERLQAAKIRRTEAQEDLNNAAISFMTLTGISISEVAVPESPRAALPPTVADAVAAARDRNPKVREAQADVDAAYQVVNKAEAELGPRVSLEGRGRVGEDLDGFRGTTNDLQARVVLTWDLYNGGINRAKVQEMTRRASEARFRLHQLTREAEEEVRQAWNRWQIEGVRLTDLEQQSKVSDDLLLSYREQFNVGRRSLLDVLDSQNTRFNAQVRTETSRLAQLFAEYQILAATDNLMATLGVTPPTGVKTYARERFDVPDTEPAELHRRRYPR</sequence>
<keyword evidence="8" id="KW-0175">Coiled coil</keyword>
<dbReference type="Pfam" id="PF02321">
    <property type="entry name" value="OEP"/>
    <property type="match status" value="2"/>
</dbReference>
<comment type="similarity">
    <text evidence="2">Belongs to the outer membrane factor (OMF) (TC 1.B.17) family.</text>
</comment>
<dbReference type="GO" id="GO:0015288">
    <property type="term" value="F:porin activity"/>
    <property type="evidence" value="ECO:0007669"/>
    <property type="project" value="TreeGrafter"/>
</dbReference>
<evidence type="ECO:0000256" key="3">
    <source>
        <dbReference type="ARBA" id="ARBA00022448"/>
    </source>
</evidence>
<dbReference type="AlphaFoldDB" id="A0A840HVR3"/>
<name>A0A840HVR3_9SPHN</name>
<keyword evidence="11" id="KW-1185">Reference proteome</keyword>
<keyword evidence="4" id="KW-1134">Transmembrane beta strand</keyword>
<reference evidence="10 11" key="1">
    <citation type="submission" date="2020-08" db="EMBL/GenBank/DDBJ databases">
        <title>Genomic Encyclopedia of Type Strains, Phase IV (KMG-IV): sequencing the most valuable type-strain genomes for metagenomic binning, comparative biology and taxonomic classification.</title>
        <authorList>
            <person name="Goeker M."/>
        </authorList>
    </citation>
    <scope>NUCLEOTIDE SEQUENCE [LARGE SCALE GENOMIC DNA]</scope>
    <source>
        <strain evidence="10 11">DSM 7465</strain>
    </source>
</reference>
<dbReference type="Proteomes" id="UP000575068">
    <property type="component" value="Unassembled WGS sequence"/>
</dbReference>
<evidence type="ECO:0000313" key="11">
    <source>
        <dbReference type="Proteomes" id="UP000575068"/>
    </source>
</evidence>
<dbReference type="GO" id="GO:0015562">
    <property type="term" value="F:efflux transmembrane transporter activity"/>
    <property type="evidence" value="ECO:0007669"/>
    <property type="project" value="InterPro"/>
</dbReference>
<accession>A0A840HVR3</accession>
<keyword evidence="5" id="KW-0812">Transmembrane</keyword>
<evidence type="ECO:0000256" key="9">
    <source>
        <dbReference type="SAM" id="SignalP"/>
    </source>
</evidence>
<proteinExistence type="inferred from homology"/>
<keyword evidence="6" id="KW-0472">Membrane</keyword>
<evidence type="ECO:0000256" key="2">
    <source>
        <dbReference type="ARBA" id="ARBA00007613"/>
    </source>
</evidence>
<comment type="subcellular location">
    <subcellularLocation>
        <location evidence="1">Cell outer membrane</location>
    </subcellularLocation>
</comment>
<evidence type="ECO:0000256" key="1">
    <source>
        <dbReference type="ARBA" id="ARBA00004442"/>
    </source>
</evidence>
<dbReference type="PANTHER" id="PTHR30026">
    <property type="entry name" value="OUTER MEMBRANE PROTEIN TOLC"/>
    <property type="match status" value="1"/>
</dbReference>
<dbReference type="SUPFAM" id="SSF56954">
    <property type="entry name" value="Outer membrane efflux proteins (OEP)"/>
    <property type="match status" value="1"/>
</dbReference>
<evidence type="ECO:0000313" key="10">
    <source>
        <dbReference type="EMBL" id="MBB4642145.1"/>
    </source>
</evidence>
<evidence type="ECO:0000256" key="6">
    <source>
        <dbReference type="ARBA" id="ARBA00023136"/>
    </source>
</evidence>
<dbReference type="InterPro" id="IPR003423">
    <property type="entry name" value="OMP_efflux"/>
</dbReference>
<evidence type="ECO:0000256" key="7">
    <source>
        <dbReference type="ARBA" id="ARBA00023237"/>
    </source>
</evidence>
<comment type="caution">
    <text evidence="10">The sequence shown here is derived from an EMBL/GenBank/DDBJ whole genome shotgun (WGS) entry which is preliminary data.</text>
</comment>
<evidence type="ECO:0000256" key="4">
    <source>
        <dbReference type="ARBA" id="ARBA00022452"/>
    </source>
</evidence>
<organism evidence="10 11">
    <name type="scientific">Rhizorhapis suberifaciens</name>
    <name type="common">corky root of lettuce</name>
    <dbReference type="NCBI Taxonomy" id="13656"/>
    <lineage>
        <taxon>Bacteria</taxon>
        <taxon>Pseudomonadati</taxon>
        <taxon>Pseudomonadota</taxon>
        <taxon>Alphaproteobacteria</taxon>
        <taxon>Sphingomonadales</taxon>
        <taxon>Sphingomonadaceae</taxon>
        <taxon>Rhizorhapis</taxon>
    </lineage>
</organism>
<dbReference type="Gene3D" id="1.20.1600.10">
    <property type="entry name" value="Outer membrane efflux proteins (OEP)"/>
    <property type="match status" value="1"/>
</dbReference>
<dbReference type="GO" id="GO:0009279">
    <property type="term" value="C:cell outer membrane"/>
    <property type="evidence" value="ECO:0007669"/>
    <property type="project" value="UniProtKB-SubCell"/>
</dbReference>
<keyword evidence="9" id="KW-0732">Signal</keyword>
<dbReference type="GO" id="GO:1990281">
    <property type="term" value="C:efflux pump complex"/>
    <property type="evidence" value="ECO:0007669"/>
    <property type="project" value="TreeGrafter"/>
</dbReference>
<feature type="chain" id="PRO_5032382204" evidence="9">
    <location>
        <begin position="27"/>
        <end position="465"/>
    </location>
</feature>
<dbReference type="RefSeq" id="WP_184475921.1">
    <property type="nucleotide sequence ID" value="NZ_JACHOV010000009.1"/>
</dbReference>
<keyword evidence="3" id="KW-0813">Transport</keyword>
<dbReference type="InterPro" id="IPR051906">
    <property type="entry name" value="TolC-like"/>
</dbReference>
<gene>
    <name evidence="10" type="ORF">HNQ99_002467</name>
</gene>
<evidence type="ECO:0000256" key="5">
    <source>
        <dbReference type="ARBA" id="ARBA00022692"/>
    </source>
</evidence>
<dbReference type="PANTHER" id="PTHR30026:SF22">
    <property type="entry name" value="OUTER MEMBRANE EFFLUX PROTEIN"/>
    <property type="match status" value="1"/>
</dbReference>
<protein>
    <submittedName>
        <fullName evidence="10">Adhesin transport system outer membrane protein</fullName>
    </submittedName>
</protein>
<feature type="signal peptide" evidence="9">
    <location>
        <begin position="1"/>
        <end position="26"/>
    </location>
</feature>
<dbReference type="EMBL" id="JACHOV010000009">
    <property type="protein sequence ID" value="MBB4642145.1"/>
    <property type="molecule type" value="Genomic_DNA"/>
</dbReference>
<feature type="coiled-coil region" evidence="8">
    <location>
        <begin position="323"/>
        <end position="350"/>
    </location>
</feature>
<keyword evidence="7" id="KW-0998">Cell outer membrane</keyword>